<comment type="caution">
    <text evidence="1">The sequence shown here is derived from an EMBL/GenBank/DDBJ whole genome shotgun (WGS) entry which is preliminary data.</text>
</comment>
<proteinExistence type="predicted"/>
<organism evidence="1 2">
    <name type="scientific">Laspinema palackyanum D2a</name>
    <dbReference type="NCBI Taxonomy" id="2953684"/>
    <lineage>
        <taxon>Bacteria</taxon>
        <taxon>Bacillati</taxon>
        <taxon>Cyanobacteriota</taxon>
        <taxon>Cyanophyceae</taxon>
        <taxon>Oscillatoriophycideae</taxon>
        <taxon>Oscillatoriales</taxon>
        <taxon>Laspinemataceae</taxon>
        <taxon>Laspinema</taxon>
        <taxon>Laspinema palackyanum</taxon>
    </lineage>
</organism>
<dbReference type="Proteomes" id="UP001525890">
    <property type="component" value="Unassembled WGS sequence"/>
</dbReference>
<name>A0ABT2N0M6_9CYAN</name>
<keyword evidence="2" id="KW-1185">Reference proteome</keyword>
<protein>
    <submittedName>
        <fullName evidence="1">Uncharacterized protein</fullName>
    </submittedName>
</protein>
<sequence length="188" mass="21857">MRIQHYRFNRSQGLIYREVGQQIQPINEPHLDAIILHATPPILGRPFSNMLQQEWIGLCFLDSNLDWSYALLSSGNSNALRSFLDYRQNLKAPLNSVTTRITLDEQNSRTGHTWFMYDFEALNLPYGFDGKTYLENINYPLVDTRLELPFSPPPSLNEIRNQFPSIISSKPSFKQSSTDLRTQFIIWD</sequence>
<dbReference type="EMBL" id="JAMXFF010000087">
    <property type="protein sequence ID" value="MCT7970307.1"/>
    <property type="molecule type" value="Genomic_DNA"/>
</dbReference>
<evidence type="ECO:0000313" key="2">
    <source>
        <dbReference type="Proteomes" id="UP001525890"/>
    </source>
</evidence>
<reference evidence="1 2" key="1">
    <citation type="journal article" date="2022" name="Front. Microbiol.">
        <title>High genomic differentiation and limited gene flow indicate recent cryptic speciation within the genus Laspinema (cyanobacteria).</title>
        <authorList>
            <person name="Stanojkovic A."/>
            <person name="Skoupy S."/>
            <person name="Skaloud P."/>
            <person name="Dvorak P."/>
        </authorList>
    </citation>
    <scope>NUCLEOTIDE SEQUENCE [LARGE SCALE GENOMIC DNA]</scope>
    <source>
        <strain evidence="1 2">D2a</strain>
    </source>
</reference>
<accession>A0ABT2N0M6</accession>
<dbReference type="RefSeq" id="WP_368009726.1">
    <property type="nucleotide sequence ID" value="NZ_JAMXFF010000087.1"/>
</dbReference>
<gene>
    <name evidence="1" type="ORF">NG799_28730</name>
</gene>
<evidence type="ECO:0000313" key="1">
    <source>
        <dbReference type="EMBL" id="MCT7970307.1"/>
    </source>
</evidence>